<keyword evidence="10" id="KW-0762">Sugar transport</keyword>
<feature type="transmembrane region" description="Helical" evidence="7">
    <location>
        <begin position="291"/>
        <end position="311"/>
    </location>
</feature>
<evidence type="ECO:0000256" key="5">
    <source>
        <dbReference type="ARBA" id="ARBA00022989"/>
    </source>
</evidence>
<protein>
    <submittedName>
        <fullName evidence="10">Multiple sugar transport system permease protein</fullName>
    </submittedName>
</protein>
<keyword evidence="4 7" id="KW-0812">Transmembrane</keyword>
<keyword evidence="11" id="KW-1185">Reference proteome</keyword>
<proteinExistence type="inferred from homology"/>
<keyword evidence="2 7" id="KW-0813">Transport</keyword>
<feature type="transmembrane region" description="Helical" evidence="7">
    <location>
        <begin position="231"/>
        <end position="258"/>
    </location>
</feature>
<evidence type="ECO:0000256" key="4">
    <source>
        <dbReference type="ARBA" id="ARBA00022692"/>
    </source>
</evidence>
<feature type="region of interest" description="Disordered" evidence="8">
    <location>
        <begin position="1"/>
        <end position="34"/>
    </location>
</feature>
<evidence type="ECO:0000256" key="2">
    <source>
        <dbReference type="ARBA" id="ARBA00022448"/>
    </source>
</evidence>
<dbReference type="InterPro" id="IPR035906">
    <property type="entry name" value="MetI-like_sf"/>
</dbReference>
<feature type="compositionally biased region" description="Gly residues" evidence="8">
    <location>
        <begin position="16"/>
        <end position="26"/>
    </location>
</feature>
<dbReference type="Pfam" id="PF00528">
    <property type="entry name" value="BPD_transp_1"/>
    <property type="match status" value="1"/>
</dbReference>
<feature type="transmembrane region" description="Helical" evidence="7">
    <location>
        <begin position="137"/>
        <end position="157"/>
    </location>
</feature>
<evidence type="ECO:0000256" key="1">
    <source>
        <dbReference type="ARBA" id="ARBA00004651"/>
    </source>
</evidence>
<dbReference type="Proteomes" id="UP000579605">
    <property type="component" value="Unassembled WGS sequence"/>
</dbReference>
<dbReference type="GO" id="GO:0055085">
    <property type="term" value="P:transmembrane transport"/>
    <property type="evidence" value="ECO:0007669"/>
    <property type="project" value="InterPro"/>
</dbReference>
<reference evidence="10 11" key="1">
    <citation type="submission" date="2020-07" db="EMBL/GenBank/DDBJ databases">
        <title>Sequencing the genomes of 1000 actinobacteria strains.</title>
        <authorList>
            <person name="Klenk H.-P."/>
        </authorList>
    </citation>
    <scope>NUCLEOTIDE SEQUENCE [LARGE SCALE GENOMIC DNA]</scope>
    <source>
        <strain evidence="10 11">DSM 18448</strain>
    </source>
</reference>
<dbReference type="AlphaFoldDB" id="A0A852ZAR2"/>
<dbReference type="InterPro" id="IPR051393">
    <property type="entry name" value="ABC_transporter_permease"/>
</dbReference>
<dbReference type="InterPro" id="IPR000515">
    <property type="entry name" value="MetI-like"/>
</dbReference>
<comment type="subcellular location">
    <subcellularLocation>
        <location evidence="1 7">Cell membrane</location>
        <topology evidence="1 7">Multi-pass membrane protein</topology>
    </subcellularLocation>
</comment>
<evidence type="ECO:0000256" key="6">
    <source>
        <dbReference type="ARBA" id="ARBA00023136"/>
    </source>
</evidence>
<dbReference type="Gene3D" id="1.10.3720.10">
    <property type="entry name" value="MetI-like"/>
    <property type="match status" value="1"/>
</dbReference>
<accession>A0A852ZAR2</accession>
<feature type="transmembrane region" description="Helical" evidence="7">
    <location>
        <begin position="190"/>
        <end position="210"/>
    </location>
</feature>
<dbReference type="GO" id="GO:0005886">
    <property type="term" value="C:plasma membrane"/>
    <property type="evidence" value="ECO:0007669"/>
    <property type="project" value="UniProtKB-SubCell"/>
</dbReference>
<dbReference type="PROSITE" id="PS50928">
    <property type="entry name" value="ABC_TM1"/>
    <property type="match status" value="1"/>
</dbReference>
<feature type="domain" description="ABC transmembrane type-1" evidence="9">
    <location>
        <begin position="100"/>
        <end position="312"/>
    </location>
</feature>
<evidence type="ECO:0000313" key="10">
    <source>
        <dbReference type="EMBL" id="NYH90141.1"/>
    </source>
</evidence>
<evidence type="ECO:0000259" key="9">
    <source>
        <dbReference type="PROSITE" id="PS50928"/>
    </source>
</evidence>
<sequence length="328" mass="36525">MVTQTANPREEPATRGRGGLGGLGGRRGSRGPLGTRRREAIDGYLFIAPWLVGFVFLVAGPMLASLVMAFLNWDLFSPPTWAGLGNFRLLLHDRLVGISLWNTAFFTVISVPLNLVTALGAAMLLNQRVHFRSVFRTLFYLPAVMPAVANAILWFWILNPEVGLANSLLRMVGLPELQWLQDPHTAKPSFILMNLWGIGNTMVIFLAGLQGIPQTLHDAAQVDGANWWHRFWAVTVPMLSPVILFNLVLGVIASFQIFTSAFLLAGNGGPEQSTLFSVLYLYRLGFEQFRMGYAAAYAWVVFLVILVFSLVQFRLSRSWVHYEGEDAR</sequence>
<keyword evidence="3" id="KW-1003">Cell membrane</keyword>
<keyword evidence="5 7" id="KW-1133">Transmembrane helix</keyword>
<dbReference type="PANTHER" id="PTHR30193:SF1">
    <property type="entry name" value="ABC TRANSPORTER PERMEASE PROTEIN YESP-RELATED"/>
    <property type="match status" value="1"/>
</dbReference>
<feature type="transmembrane region" description="Helical" evidence="7">
    <location>
        <begin position="104"/>
        <end position="125"/>
    </location>
</feature>
<evidence type="ECO:0000256" key="7">
    <source>
        <dbReference type="RuleBase" id="RU363032"/>
    </source>
</evidence>
<name>A0A852ZAR2_9ACTN</name>
<dbReference type="SUPFAM" id="SSF161098">
    <property type="entry name" value="MetI-like"/>
    <property type="match status" value="1"/>
</dbReference>
<feature type="transmembrane region" description="Helical" evidence="7">
    <location>
        <begin position="44"/>
        <end position="71"/>
    </location>
</feature>
<evidence type="ECO:0000256" key="8">
    <source>
        <dbReference type="SAM" id="MobiDB-lite"/>
    </source>
</evidence>
<gene>
    <name evidence="10" type="ORF">F4554_002779</name>
</gene>
<evidence type="ECO:0000313" key="11">
    <source>
        <dbReference type="Proteomes" id="UP000579605"/>
    </source>
</evidence>
<keyword evidence="6 7" id="KW-0472">Membrane</keyword>
<dbReference type="EMBL" id="JACBZH010000001">
    <property type="protein sequence ID" value="NYH90141.1"/>
    <property type="molecule type" value="Genomic_DNA"/>
</dbReference>
<evidence type="ECO:0000256" key="3">
    <source>
        <dbReference type="ARBA" id="ARBA00022475"/>
    </source>
</evidence>
<organism evidence="10 11">
    <name type="scientific">Actinopolymorpha rutila</name>
    <dbReference type="NCBI Taxonomy" id="446787"/>
    <lineage>
        <taxon>Bacteria</taxon>
        <taxon>Bacillati</taxon>
        <taxon>Actinomycetota</taxon>
        <taxon>Actinomycetes</taxon>
        <taxon>Propionibacteriales</taxon>
        <taxon>Actinopolymorphaceae</taxon>
        <taxon>Actinopolymorpha</taxon>
    </lineage>
</organism>
<dbReference type="RefSeq" id="WP_179787749.1">
    <property type="nucleotide sequence ID" value="NZ_BAAARR010000024.1"/>
</dbReference>
<dbReference type="CDD" id="cd06261">
    <property type="entry name" value="TM_PBP2"/>
    <property type="match status" value="1"/>
</dbReference>
<comment type="caution">
    <text evidence="10">The sequence shown here is derived from an EMBL/GenBank/DDBJ whole genome shotgun (WGS) entry which is preliminary data.</text>
</comment>
<comment type="similarity">
    <text evidence="7">Belongs to the binding-protein-dependent transport system permease family.</text>
</comment>
<dbReference type="PANTHER" id="PTHR30193">
    <property type="entry name" value="ABC TRANSPORTER PERMEASE PROTEIN"/>
    <property type="match status" value="1"/>
</dbReference>